<keyword evidence="3" id="KW-0732">Signal</keyword>
<keyword evidence="6" id="KW-1185">Reference proteome</keyword>
<accession>A0AAN6NVQ6</accession>
<feature type="region of interest" description="Disordered" evidence="1">
    <location>
        <begin position="156"/>
        <end position="191"/>
    </location>
</feature>
<keyword evidence="2" id="KW-0472">Membrane</keyword>
<name>A0AAN6NVQ6_9PEZI</name>
<proteinExistence type="predicted"/>
<keyword evidence="2" id="KW-1133">Transmembrane helix</keyword>
<feature type="chain" id="PRO_5042896859" description="DUF7728 domain-containing protein" evidence="3">
    <location>
        <begin position="24"/>
        <end position="521"/>
    </location>
</feature>
<evidence type="ECO:0000313" key="6">
    <source>
        <dbReference type="Proteomes" id="UP001303222"/>
    </source>
</evidence>
<evidence type="ECO:0000313" key="5">
    <source>
        <dbReference type="EMBL" id="KAK3952929.1"/>
    </source>
</evidence>
<organism evidence="5 6">
    <name type="scientific">Pseudoneurospora amorphoporcata</name>
    <dbReference type="NCBI Taxonomy" id="241081"/>
    <lineage>
        <taxon>Eukaryota</taxon>
        <taxon>Fungi</taxon>
        <taxon>Dikarya</taxon>
        <taxon>Ascomycota</taxon>
        <taxon>Pezizomycotina</taxon>
        <taxon>Sordariomycetes</taxon>
        <taxon>Sordariomycetidae</taxon>
        <taxon>Sordariales</taxon>
        <taxon>Sordariaceae</taxon>
        <taxon>Pseudoneurospora</taxon>
    </lineage>
</organism>
<evidence type="ECO:0000259" key="4">
    <source>
        <dbReference type="Pfam" id="PF24854"/>
    </source>
</evidence>
<gene>
    <name evidence="5" type="ORF">QBC32DRAFT_211424</name>
</gene>
<feature type="region of interest" description="Disordered" evidence="1">
    <location>
        <begin position="459"/>
        <end position="508"/>
    </location>
</feature>
<dbReference type="EMBL" id="MU859115">
    <property type="protein sequence ID" value="KAK3952929.1"/>
    <property type="molecule type" value="Genomic_DNA"/>
</dbReference>
<feature type="region of interest" description="Disordered" evidence="1">
    <location>
        <begin position="305"/>
        <end position="326"/>
    </location>
</feature>
<dbReference type="InterPro" id="IPR056145">
    <property type="entry name" value="DUF7728"/>
</dbReference>
<dbReference type="Pfam" id="PF24854">
    <property type="entry name" value="DUF7728"/>
    <property type="match status" value="1"/>
</dbReference>
<protein>
    <recommendedName>
        <fullName evidence="4">DUF7728 domain-containing protein</fullName>
    </recommendedName>
</protein>
<dbReference type="PANTHER" id="PTHR40622:SF1">
    <property type="match status" value="1"/>
</dbReference>
<feature type="transmembrane region" description="Helical" evidence="2">
    <location>
        <begin position="416"/>
        <end position="449"/>
    </location>
</feature>
<feature type="domain" description="DUF7728" evidence="4">
    <location>
        <begin position="60"/>
        <end position="258"/>
    </location>
</feature>
<sequence length="521" mass="57511">MIPKHLTAAAAVSATLLSSSVSAFLIPPELSDTDIAFAQEVASDINPTNDLDPITASASNHQLIELACPGCPVLIKDRHHNSHHPKVLTDKANHLELDFKIEHTSDTSGDRLLVNGFELFPNADPLRGELWAGQVLEGDDPQPAPVKNVKQWVEQMEDDHSDHDSDQEDNKKHKNRKHRNRKPKTLPQNLGFGLRTSLPQASSDPADALASQEIIDLNLQILEVGTAFVSGIPSVEIKLLRDAKTQKLMIGNIETTASNEDSGVPVPFMGIAEEKEECDNFLCRLLEGFKEKVKEGKEAWGKKMSGCHGGHGHGMGQPAEEVTEDGEREMPVVEIDIERIDITESEDGTWEIVASPVNVEKEVEVEEEEKEIKDLLDDVEQEPEHDGWHGHGYHHGGMHRYEHSWGQLLKSITAHVLLPVLIGIVAGVSVSFIGMAFGTLAVALYRFFYRRDGPGHKCRRNGGAGCKRAHRHRHHRHGKDEAEAPVEEKAGLLNAQEPEADVEAPPAYEDVKVAEEGEVRK</sequence>
<feature type="compositionally biased region" description="Basic and acidic residues" evidence="1">
    <location>
        <begin position="158"/>
        <end position="171"/>
    </location>
</feature>
<reference evidence="5" key="2">
    <citation type="submission" date="2023-06" db="EMBL/GenBank/DDBJ databases">
        <authorList>
            <consortium name="Lawrence Berkeley National Laboratory"/>
            <person name="Mondo S.J."/>
            <person name="Hensen N."/>
            <person name="Bonometti L."/>
            <person name="Westerberg I."/>
            <person name="Brannstrom I.O."/>
            <person name="Guillou S."/>
            <person name="Cros-Aarteil S."/>
            <person name="Calhoun S."/>
            <person name="Haridas S."/>
            <person name="Kuo A."/>
            <person name="Pangilinan J."/>
            <person name="Riley R."/>
            <person name="Labutti K."/>
            <person name="Andreopoulos B."/>
            <person name="Lipzen A."/>
            <person name="Chen C."/>
            <person name="Yanf M."/>
            <person name="Daum C."/>
            <person name="Ng V."/>
            <person name="Clum A."/>
            <person name="Steindorff A."/>
            <person name="Ohm R."/>
            <person name="Martin F."/>
            <person name="Silar P."/>
            <person name="Natvig D."/>
            <person name="Lalanne C."/>
            <person name="Gautier V."/>
            <person name="Ament-Velasquez S.L."/>
            <person name="Kruys A."/>
            <person name="Hutchinson M.I."/>
            <person name="Powell A.J."/>
            <person name="Barry K."/>
            <person name="Miller A.N."/>
            <person name="Grigoriev I.V."/>
            <person name="Debuchy R."/>
            <person name="Gladieux P."/>
            <person name="Thoren M.H."/>
            <person name="Johannesson H."/>
        </authorList>
    </citation>
    <scope>NUCLEOTIDE SEQUENCE</scope>
    <source>
        <strain evidence="5">CBS 626.80</strain>
    </source>
</reference>
<dbReference type="AlphaFoldDB" id="A0AAN6NVQ6"/>
<dbReference type="Proteomes" id="UP001303222">
    <property type="component" value="Unassembled WGS sequence"/>
</dbReference>
<feature type="compositionally biased region" description="Basic residues" evidence="1">
    <location>
        <begin position="467"/>
        <end position="477"/>
    </location>
</feature>
<keyword evidence="2" id="KW-0812">Transmembrane</keyword>
<feature type="signal peptide" evidence="3">
    <location>
        <begin position="1"/>
        <end position="23"/>
    </location>
</feature>
<comment type="caution">
    <text evidence="5">The sequence shown here is derived from an EMBL/GenBank/DDBJ whole genome shotgun (WGS) entry which is preliminary data.</text>
</comment>
<dbReference type="PANTHER" id="PTHR40622">
    <property type="match status" value="1"/>
</dbReference>
<evidence type="ECO:0000256" key="3">
    <source>
        <dbReference type="SAM" id="SignalP"/>
    </source>
</evidence>
<evidence type="ECO:0000256" key="2">
    <source>
        <dbReference type="SAM" id="Phobius"/>
    </source>
</evidence>
<feature type="compositionally biased region" description="Basic residues" evidence="1">
    <location>
        <begin position="172"/>
        <end position="184"/>
    </location>
</feature>
<reference evidence="5" key="1">
    <citation type="journal article" date="2023" name="Mol. Phylogenet. Evol.">
        <title>Genome-scale phylogeny and comparative genomics of the fungal order Sordariales.</title>
        <authorList>
            <person name="Hensen N."/>
            <person name="Bonometti L."/>
            <person name="Westerberg I."/>
            <person name="Brannstrom I.O."/>
            <person name="Guillou S."/>
            <person name="Cros-Aarteil S."/>
            <person name="Calhoun S."/>
            <person name="Haridas S."/>
            <person name="Kuo A."/>
            <person name="Mondo S."/>
            <person name="Pangilinan J."/>
            <person name="Riley R."/>
            <person name="LaButti K."/>
            <person name="Andreopoulos B."/>
            <person name="Lipzen A."/>
            <person name="Chen C."/>
            <person name="Yan M."/>
            <person name="Daum C."/>
            <person name="Ng V."/>
            <person name="Clum A."/>
            <person name="Steindorff A."/>
            <person name="Ohm R.A."/>
            <person name="Martin F."/>
            <person name="Silar P."/>
            <person name="Natvig D.O."/>
            <person name="Lalanne C."/>
            <person name="Gautier V."/>
            <person name="Ament-Velasquez S.L."/>
            <person name="Kruys A."/>
            <person name="Hutchinson M.I."/>
            <person name="Powell A.J."/>
            <person name="Barry K."/>
            <person name="Miller A.N."/>
            <person name="Grigoriev I.V."/>
            <person name="Debuchy R."/>
            <person name="Gladieux P."/>
            <person name="Hiltunen Thoren M."/>
            <person name="Johannesson H."/>
        </authorList>
    </citation>
    <scope>NUCLEOTIDE SEQUENCE</scope>
    <source>
        <strain evidence="5">CBS 626.80</strain>
    </source>
</reference>
<evidence type="ECO:0000256" key="1">
    <source>
        <dbReference type="SAM" id="MobiDB-lite"/>
    </source>
</evidence>
<feature type="compositionally biased region" description="Basic and acidic residues" evidence="1">
    <location>
        <begin position="478"/>
        <end position="490"/>
    </location>
</feature>